<sequence length="116" mass="13316">MAILVTTLIIHVKYMVDICIYIYIYIYIYLMSLQIMLLDNIPIRPRRAPPPRLASPNRRPNTIPAMVRAPALAGISLTLNTYWPWARLRESLVMDCRMSWLRLSGLTGIRGRCLGG</sequence>
<organism evidence="1 2">
    <name type="scientific">Aspergillus sydowii CBS 593.65</name>
    <dbReference type="NCBI Taxonomy" id="1036612"/>
    <lineage>
        <taxon>Eukaryota</taxon>
        <taxon>Fungi</taxon>
        <taxon>Dikarya</taxon>
        <taxon>Ascomycota</taxon>
        <taxon>Pezizomycotina</taxon>
        <taxon>Eurotiomycetes</taxon>
        <taxon>Eurotiomycetidae</taxon>
        <taxon>Eurotiales</taxon>
        <taxon>Aspergillaceae</taxon>
        <taxon>Aspergillus</taxon>
        <taxon>Aspergillus subgen. Nidulantes</taxon>
    </lineage>
</organism>
<dbReference type="Proteomes" id="UP000184356">
    <property type="component" value="Unassembled WGS sequence"/>
</dbReference>
<dbReference type="AlphaFoldDB" id="A0A1L9TGV6"/>
<protein>
    <submittedName>
        <fullName evidence="1">Uncharacterized protein</fullName>
    </submittedName>
</protein>
<accession>A0A1L9TGV6</accession>
<evidence type="ECO:0000313" key="1">
    <source>
        <dbReference type="EMBL" id="OJJ58664.1"/>
    </source>
</evidence>
<reference evidence="2" key="1">
    <citation type="journal article" date="2017" name="Genome Biol.">
        <title>Comparative genomics reveals high biological diversity and specific adaptations in the industrially and medically important fungal genus Aspergillus.</title>
        <authorList>
            <person name="de Vries R.P."/>
            <person name="Riley R."/>
            <person name="Wiebenga A."/>
            <person name="Aguilar-Osorio G."/>
            <person name="Amillis S."/>
            <person name="Uchima C.A."/>
            <person name="Anderluh G."/>
            <person name="Asadollahi M."/>
            <person name="Askin M."/>
            <person name="Barry K."/>
            <person name="Battaglia E."/>
            <person name="Bayram O."/>
            <person name="Benocci T."/>
            <person name="Braus-Stromeyer S.A."/>
            <person name="Caldana C."/>
            <person name="Canovas D."/>
            <person name="Cerqueira G.C."/>
            <person name="Chen F."/>
            <person name="Chen W."/>
            <person name="Choi C."/>
            <person name="Clum A."/>
            <person name="Dos Santos R.A."/>
            <person name="Damasio A.R."/>
            <person name="Diallinas G."/>
            <person name="Emri T."/>
            <person name="Fekete E."/>
            <person name="Flipphi M."/>
            <person name="Freyberg S."/>
            <person name="Gallo A."/>
            <person name="Gournas C."/>
            <person name="Habgood R."/>
            <person name="Hainaut M."/>
            <person name="Harispe M.L."/>
            <person name="Henrissat B."/>
            <person name="Hilden K.S."/>
            <person name="Hope R."/>
            <person name="Hossain A."/>
            <person name="Karabika E."/>
            <person name="Karaffa L."/>
            <person name="Karanyi Z."/>
            <person name="Krasevec N."/>
            <person name="Kuo A."/>
            <person name="Kusch H."/>
            <person name="LaButti K."/>
            <person name="Lagendijk E.L."/>
            <person name="Lapidus A."/>
            <person name="Levasseur A."/>
            <person name="Lindquist E."/>
            <person name="Lipzen A."/>
            <person name="Logrieco A.F."/>
            <person name="MacCabe A."/>
            <person name="Maekelae M.R."/>
            <person name="Malavazi I."/>
            <person name="Melin P."/>
            <person name="Meyer V."/>
            <person name="Mielnichuk N."/>
            <person name="Miskei M."/>
            <person name="Molnar A.P."/>
            <person name="Mule G."/>
            <person name="Ngan C.Y."/>
            <person name="Orejas M."/>
            <person name="Orosz E."/>
            <person name="Ouedraogo J.P."/>
            <person name="Overkamp K.M."/>
            <person name="Park H.-S."/>
            <person name="Perrone G."/>
            <person name="Piumi F."/>
            <person name="Punt P.J."/>
            <person name="Ram A.F."/>
            <person name="Ramon A."/>
            <person name="Rauscher S."/>
            <person name="Record E."/>
            <person name="Riano-Pachon D.M."/>
            <person name="Robert V."/>
            <person name="Roehrig J."/>
            <person name="Ruller R."/>
            <person name="Salamov A."/>
            <person name="Salih N.S."/>
            <person name="Samson R.A."/>
            <person name="Sandor E."/>
            <person name="Sanguinetti M."/>
            <person name="Schuetze T."/>
            <person name="Sepcic K."/>
            <person name="Shelest E."/>
            <person name="Sherlock G."/>
            <person name="Sophianopoulou V."/>
            <person name="Squina F.M."/>
            <person name="Sun H."/>
            <person name="Susca A."/>
            <person name="Todd R.B."/>
            <person name="Tsang A."/>
            <person name="Unkles S.E."/>
            <person name="van de Wiele N."/>
            <person name="van Rossen-Uffink D."/>
            <person name="Oliveira J.V."/>
            <person name="Vesth T.C."/>
            <person name="Visser J."/>
            <person name="Yu J.-H."/>
            <person name="Zhou M."/>
            <person name="Andersen M.R."/>
            <person name="Archer D.B."/>
            <person name="Baker S.E."/>
            <person name="Benoit I."/>
            <person name="Brakhage A.A."/>
            <person name="Braus G.H."/>
            <person name="Fischer R."/>
            <person name="Frisvad J.C."/>
            <person name="Goldman G.H."/>
            <person name="Houbraken J."/>
            <person name="Oakley B."/>
            <person name="Pocsi I."/>
            <person name="Scazzocchio C."/>
            <person name="Seiboth B."/>
            <person name="vanKuyk P.A."/>
            <person name="Wortman J."/>
            <person name="Dyer P.S."/>
            <person name="Grigoriev I.V."/>
        </authorList>
    </citation>
    <scope>NUCLEOTIDE SEQUENCE [LARGE SCALE GENOMIC DNA]</scope>
    <source>
        <strain evidence="2">CBS 593.65</strain>
    </source>
</reference>
<keyword evidence="2" id="KW-1185">Reference proteome</keyword>
<evidence type="ECO:0000313" key="2">
    <source>
        <dbReference type="Proteomes" id="UP000184356"/>
    </source>
</evidence>
<proteinExistence type="predicted"/>
<name>A0A1L9TGV6_9EURO</name>
<dbReference type="VEuPathDB" id="FungiDB:ASPSYDRAFT_964562"/>
<dbReference type="EMBL" id="KV878586">
    <property type="protein sequence ID" value="OJJ58664.1"/>
    <property type="molecule type" value="Genomic_DNA"/>
</dbReference>
<gene>
    <name evidence="1" type="ORF">ASPSYDRAFT_964562</name>
</gene>
<dbReference type="RefSeq" id="XP_040702470.1">
    <property type="nucleotide sequence ID" value="XM_040853218.1"/>
</dbReference>
<dbReference type="GeneID" id="63769291"/>